<dbReference type="Gene3D" id="3.40.50.300">
    <property type="entry name" value="P-loop containing nucleotide triphosphate hydrolases"/>
    <property type="match status" value="1"/>
</dbReference>
<dbReference type="AlphaFoldDB" id="A0A5C5U847"/>
<dbReference type="RefSeq" id="WP_146309743.1">
    <property type="nucleotide sequence ID" value="NZ_VOHE01000001.1"/>
</dbReference>
<evidence type="ECO:0000313" key="2">
    <source>
        <dbReference type="Proteomes" id="UP000315949"/>
    </source>
</evidence>
<dbReference type="InterPro" id="IPR027417">
    <property type="entry name" value="P-loop_NTPase"/>
</dbReference>
<accession>A0A5C5U847</accession>
<keyword evidence="2" id="KW-1185">Reference proteome</keyword>
<name>A0A5C5U847_9GAMM</name>
<evidence type="ECO:0000313" key="1">
    <source>
        <dbReference type="EMBL" id="TWT21645.1"/>
    </source>
</evidence>
<protein>
    <submittedName>
        <fullName evidence="1">AAA family ATPase</fullName>
    </submittedName>
</protein>
<organism evidence="1 2">
    <name type="scientific">Luteimonas wenzhouensis</name>
    <dbReference type="NCBI Taxonomy" id="2599615"/>
    <lineage>
        <taxon>Bacteria</taxon>
        <taxon>Pseudomonadati</taxon>
        <taxon>Pseudomonadota</taxon>
        <taxon>Gammaproteobacteria</taxon>
        <taxon>Lysobacterales</taxon>
        <taxon>Lysobacteraceae</taxon>
        <taxon>Luteimonas</taxon>
    </lineage>
</organism>
<gene>
    <name evidence="1" type="ORF">FQY79_00460</name>
</gene>
<dbReference type="OrthoDB" id="8905164at2"/>
<dbReference type="EMBL" id="VOHE01000001">
    <property type="protein sequence ID" value="TWT21645.1"/>
    <property type="molecule type" value="Genomic_DNA"/>
</dbReference>
<proteinExistence type="predicted"/>
<dbReference type="SUPFAM" id="SSF52540">
    <property type="entry name" value="P-loop containing nucleoside triphosphate hydrolases"/>
    <property type="match status" value="1"/>
</dbReference>
<dbReference type="Pfam" id="PF13481">
    <property type="entry name" value="AAA_25"/>
    <property type="match status" value="1"/>
</dbReference>
<sequence length="393" mass="41809">MSATIEEQARAALDGVRLTPASAIRCQPIRWLWPGWLARGKLHIFAGAPGTGKTTAALALAATITRGGRWPDGTVAPPGRVLVWSGEDDAADTLVPRLRAAGADLDRVLIVGDALTDDEPRPFDPAQDLAALEWQLERCDDVALMIADPVVSAVAGDSHKNVEVRRALQPLVNLGQRLDCAVLGISHFTKGSAGRDPTERVTGSIAFGALARVVLVAAKGEDGSRLLARAKSNIGPDGGGYRYTLEQVDIGDMEASRVSWGEALEGTARELLGAAEQQDDEHVEQRDAADWLKEVLSAGPMPVKDVKKQADEAGFAWRTVQRAMRRAGVDSRRGGFGQPATWRLCSRASESTVAPFAPHSESGATGATDATVTDIAAMRERILARFGGADDER</sequence>
<dbReference type="Proteomes" id="UP000315949">
    <property type="component" value="Unassembled WGS sequence"/>
</dbReference>
<comment type="caution">
    <text evidence="1">The sequence shown here is derived from an EMBL/GenBank/DDBJ whole genome shotgun (WGS) entry which is preliminary data.</text>
</comment>
<reference evidence="1 2" key="1">
    <citation type="submission" date="2019-07" db="EMBL/GenBank/DDBJ databases">
        <title>Luteimonas sp. YD-1 nov., isolated from acidic soil.</title>
        <authorList>
            <person name="Zhou J."/>
        </authorList>
    </citation>
    <scope>NUCLEOTIDE SEQUENCE [LARGE SCALE GENOMIC DNA]</scope>
    <source>
        <strain evidence="1 2">YD-1</strain>
    </source>
</reference>